<protein>
    <submittedName>
        <fullName evidence="1">Uncharacterized protein</fullName>
    </submittedName>
</protein>
<evidence type="ECO:0000313" key="2">
    <source>
        <dbReference type="Proteomes" id="UP000192505"/>
    </source>
</evidence>
<gene>
    <name evidence="1" type="ORF">BWK72_13870</name>
</gene>
<reference evidence="1 2" key="1">
    <citation type="submission" date="2017-01" db="EMBL/GenBank/DDBJ databases">
        <title>Novel large sulfur bacteria in the metagenomes of groundwater-fed chemosynthetic microbial mats in the Lake Huron basin.</title>
        <authorList>
            <person name="Sharrar A.M."/>
            <person name="Flood B.E."/>
            <person name="Bailey J.V."/>
            <person name="Jones D.S."/>
            <person name="Biddanda B."/>
            <person name="Ruberg S.A."/>
            <person name="Marcus D.N."/>
            <person name="Dick G.J."/>
        </authorList>
    </citation>
    <scope>NUCLEOTIDE SEQUENCE [LARGE SCALE GENOMIC DNA]</scope>
    <source>
        <strain evidence="1">A7</strain>
    </source>
</reference>
<dbReference type="EMBL" id="MTEI01000009">
    <property type="protein sequence ID" value="OQW87294.1"/>
    <property type="molecule type" value="Genomic_DNA"/>
</dbReference>
<accession>A0A1W9KSE0</accession>
<comment type="caution">
    <text evidence="1">The sequence shown here is derived from an EMBL/GenBank/DDBJ whole genome shotgun (WGS) entry which is preliminary data.</text>
</comment>
<dbReference type="Proteomes" id="UP000192505">
    <property type="component" value="Unassembled WGS sequence"/>
</dbReference>
<organism evidence="1 2">
    <name type="scientific">Rhodoferax ferrireducens</name>
    <dbReference type="NCBI Taxonomy" id="192843"/>
    <lineage>
        <taxon>Bacteria</taxon>
        <taxon>Pseudomonadati</taxon>
        <taxon>Pseudomonadota</taxon>
        <taxon>Betaproteobacteria</taxon>
        <taxon>Burkholderiales</taxon>
        <taxon>Comamonadaceae</taxon>
        <taxon>Rhodoferax</taxon>
    </lineage>
</organism>
<name>A0A1W9KSE0_9BURK</name>
<evidence type="ECO:0000313" key="1">
    <source>
        <dbReference type="EMBL" id="OQW87294.1"/>
    </source>
</evidence>
<dbReference type="AlphaFoldDB" id="A0A1W9KSE0"/>
<sequence>MKTASFTGMLVIFSRKLNAMCDVQSLHSKNLALGFTPIFIVIQKNRINSPLELNRLMRLLFQNKMPLWKKA</sequence>
<proteinExistence type="predicted"/>